<feature type="transmembrane region" description="Helical" evidence="2">
    <location>
        <begin position="107"/>
        <end position="129"/>
    </location>
</feature>
<organism evidence="3 4">
    <name type="scientific">Streptomyces clavuligerus</name>
    <dbReference type="NCBI Taxonomy" id="1901"/>
    <lineage>
        <taxon>Bacteria</taxon>
        <taxon>Bacillati</taxon>
        <taxon>Actinomycetota</taxon>
        <taxon>Actinomycetes</taxon>
        <taxon>Kitasatosporales</taxon>
        <taxon>Streptomycetaceae</taxon>
        <taxon>Streptomyces</taxon>
    </lineage>
</organism>
<geneLocation type="plasmid" evidence="3 4">
    <name>pSCL4</name>
</geneLocation>
<dbReference type="AlphaFoldDB" id="D5SKD7"/>
<feature type="transmembrane region" description="Helical" evidence="2">
    <location>
        <begin position="135"/>
        <end position="152"/>
    </location>
</feature>
<evidence type="ECO:0000256" key="1">
    <source>
        <dbReference type="SAM" id="MobiDB-lite"/>
    </source>
</evidence>
<feature type="transmembrane region" description="Helical" evidence="2">
    <location>
        <begin position="164"/>
        <end position="181"/>
    </location>
</feature>
<dbReference type="KEGG" id="sclf:BB341_28660"/>
<evidence type="ECO:0000313" key="4">
    <source>
        <dbReference type="Proteomes" id="UP000002357"/>
    </source>
</evidence>
<keyword evidence="2" id="KW-0472">Membrane</keyword>
<dbReference type="PANTHER" id="PTHR40761">
    <property type="entry name" value="CONSERVED INTEGRAL MEMBRANE ALANINE VALINE AND LEUCINE RICH PROTEIN-RELATED"/>
    <property type="match status" value="1"/>
</dbReference>
<keyword evidence="2" id="KW-1133">Transmembrane helix</keyword>
<feature type="transmembrane region" description="Helical" evidence="2">
    <location>
        <begin position="193"/>
        <end position="213"/>
    </location>
</feature>
<proteinExistence type="predicted"/>
<keyword evidence="2" id="KW-0812">Transmembrane</keyword>
<name>D5SKD7_STRCL</name>
<keyword evidence="4" id="KW-1185">Reference proteome</keyword>
<keyword evidence="3" id="KW-0614">Plasmid</keyword>
<dbReference type="GeneID" id="93734677"/>
<dbReference type="Proteomes" id="UP000002357">
    <property type="component" value="Plasmid pSCL4"/>
</dbReference>
<dbReference type="eggNOG" id="COG0697">
    <property type="taxonomic scope" value="Bacteria"/>
</dbReference>
<feature type="transmembrane region" description="Helical" evidence="2">
    <location>
        <begin position="6"/>
        <end position="29"/>
    </location>
</feature>
<reference evidence="3 4" key="1">
    <citation type="journal article" date="2010" name="Genome Biol. Evol.">
        <title>The sequence of a 1.8-mb bacterial linear plasmid reveals a rich evolutionary reservoir of secondary metabolic pathways.</title>
        <authorList>
            <person name="Medema M.H."/>
            <person name="Trefzer A."/>
            <person name="Kovalchuk A."/>
            <person name="van den Berg M."/>
            <person name="Mueller U."/>
            <person name="Heijne W."/>
            <person name="Wu L."/>
            <person name="Alam M.T."/>
            <person name="Ronning C.M."/>
            <person name="Nierman W.C."/>
            <person name="Bovenberg R.A.L."/>
            <person name="Breitling R."/>
            <person name="Takano E."/>
        </authorList>
    </citation>
    <scope>NUCLEOTIDE SEQUENCE [LARGE SCALE GENOMIC DNA]</scope>
    <source>
        <strain evidence="4">ATCC 27064 / DSM 738 / JCM 4710 / NBRC 13307 / NCIMB 12785 / NRRL 3585 / VKM Ac-602</strain>
        <plasmid evidence="3">pSCL4</plasmid>
    </source>
</reference>
<feature type="transmembrane region" description="Helical" evidence="2">
    <location>
        <begin position="76"/>
        <end position="95"/>
    </location>
</feature>
<dbReference type="PANTHER" id="PTHR40761:SF1">
    <property type="entry name" value="CONSERVED INTEGRAL MEMBRANE ALANINE VALINE AND LEUCINE RICH PROTEIN-RELATED"/>
    <property type="match status" value="1"/>
</dbReference>
<feature type="compositionally biased region" description="Basic and acidic residues" evidence="1">
    <location>
        <begin position="401"/>
        <end position="410"/>
    </location>
</feature>
<accession>D5SKD7</accession>
<feature type="transmembrane region" description="Helical" evidence="2">
    <location>
        <begin position="252"/>
        <end position="274"/>
    </location>
</feature>
<evidence type="ECO:0000313" key="3">
    <source>
        <dbReference type="EMBL" id="EFG04380.2"/>
    </source>
</evidence>
<protein>
    <submittedName>
        <fullName evidence="3">Putative integral membrane protein</fullName>
    </submittedName>
</protein>
<dbReference type="EMBL" id="CM000914">
    <property type="protein sequence ID" value="EFG04380.2"/>
    <property type="molecule type" value="Genomic_DNA"/>
</dbReference>
<feature type="region of interest" description="Disordered" evidence="1">
    <location>
        <begin position="399"/>
        <end position="465"/>
    </location>
</feature>
<sequence>MTIDPTSGLAVSVLLSLVSAVAYAGGAIVQERVAATSPEGLAAALRTPGWWTANGLNGIGALLHVVALAYGPLSVVQPLGALTIVFALPLVALSAGRRPGAAARRGAAMATAGLAGLLALTGSAGTGSLATADRLPLACASFAAVAALAAAARAARRHPVVRSALFACAAGAAYGVSSVFTKAAAVDWAAGETAGALLAGVVILGLAAAGTVASQTSYRGAGLAAPLAVVTVVNPVVAAGIGMAFFGESFRYGALGPVLALGAGAVVAGGLALLTRERVRSARGPEPTLRPVPVPVPVSVPVRVPVPVPVRVSVSVPAVVIGSTAVPSGPVPVPAQVPLHSPVLPVLASRPPAARPVPRTAAPTAFRARVVPPAGADQRSAHGRAAVVRPAAVRPVNARAEVARSADRRPAGGRPVLARTARFGPPVRPDLPVRQGPPFGQGKPGPGFSRLGGRFRPAVDLSRPS</sequence>
<gene>
    <name evidence="3" type="ORF">SCLAV_p0893</name>
</gene>
<dbReference type="RefSeq" id="WP_003963350.1">
    <property type="nucleotide sequence ID" value="NZ_CM000914.1"/>
</dbReference>
<evidence type="ECO:0000256" key="2">
    <source>
        <dbReference type="SAM" id="Phobius"/>
    </source>
</evidence>
<feature type="transmembrane region" description="Helical" evidence="2">
    <location>
        <begin position="225"/>
        <end position="246"/>
    </location>
</feature>